<keyword evidence="1" id="KW-1133">Transmembrane helix</keyword>
<protein>
    <recommendedName>
        <fullName evidence="4">MFS transporter</fullName>
    </recommendedName>
</protein>
<feature type="transmembrane region" description="Helical" evidence="1">
    <location>
        <begin position="7"/>
        <end position="29"/>
    </location>
</feature>
<dbReference type="AlphaFoldDB" id="A0AAW8TXR7"/>
<dbReference type="RefSeq" id="WP_270597690.1">
    <property type="nucleotide sequence ID" value="NZ_JAQESC010000004.1"/>
</dbReference>
<organism evidence="2 3">
    <name type="scientific">Enterococcus asini</name>
    <dbReference type="NCBI Taxonomy" id="57732"/>
    <lineage>
        <taxon>Bacteria</taxon>
        <taxon>Bacillati</taxon>
        <taxon>Bacillota</taxon>
        <taxon>Bacilli</taxon>
        <taxon>Lactobacillales</taxon>
        <taxon>Enterococcaceae</taxon>
        <taxon>Enterococcus</taxon>
    </lineage>
</organism>
<evidence type="ECO:0008006" key="4">
    <source>
        <dbReference type="Google" id="ProtNLM"/>
    </source>
</evidence>
<feature type="transmembrane region" description="Helical" evidence="1">
    <location>
        <begin position="41"/>
        <end position="59"/>
    </location>
</feature>
<evidence type="ECO:0000256" key="1">
    <source>
        <dbReference type="SAM" id="Phobius"/>
    </source>
</evidence>
<accession>A0AAW8TXR7</accession>
<keyword evidence="1" id="KW-0812">Transmembrane</keyword>
<comment type="caution">
    <text evidence="2">The sequence shown here is derived from an EMBL/GenBank/DDBJ whole genome shotgun (WGS) entry which is preliminary data.</text>
</comment>
<dbReference type="EMBL" id="JARQBJ010000005">
    <property type="protein sequence ID" value="MDT2811053.1"/>
    <property type="molecule type" value="Genomic_DNA"/>
</dbReference>
<keyword evidence="1" id="KW-0472">Membrane</keyword>
<name>A0AAW8TXR7_9ENTE</name>
<evidence type="ECO:0000313" key="3">
    <source>
        <dbReference type="Proteomes" id="UP001256711"/>
    </source>
</evidence>
<gene>
    <name evidence="2" type="ORF">P7H43_11250</name>
</gene>
<feature type="transmembrane region" description="Helical" evidence="1">
    <location>
        <begin position="66"/>
        <end position="86"/>
    </location>
</feature>
<evidence type="ECO:0000313" key="2">
    <source>
        <dbReference type="EMBL" id="MDT2811053.1"/>
    </source>
</evidence>
<dbReference type="Proteomes" id="UP001256711">
    <property type="component" value="Unassembled WGS sequence"/>
</dbReference>
<reference evidence="2" key="1">
    <citation type="submission" date="2023-03" db="EMBL/GenBank/DDBJ databases">
        <authorList>
            <person name="Shen W."/>
            <person name="Cai J."/>
        </authorList>
    </citation>
    <scope>NUCLEOTIDE SEQUENCE</scope>
    <source>
        <strain evidence="2">B226-2</strain>
    </source>
</reference>
<sequence length="282" mass="31368">MKKQRSVLTTIAFVLAFLLLFIQGILAVFRYWFQLEFNNPLLFYGINVGIVCLATLAIAPYINRRILFVLSGILLVLQGFAMYVGAGTRSIASESPDGTHLFMVQAQPNGQLTYRRDLYYQIPQLQRFLPVPSLTTAPYSLSANGGGLNYPLGDDYKIDWVDDYAIFSYETPDGGLAQYVRDYDDNGQQTSEDWIPQIINNWTGSDATLAAQGLPYDLRLPKETVALNPDYLDVTGKAGSFTDEQGNALGTLILSEDGNQVTYVPANPQQKTTYTLTKVNKD</sequence>
<proteinExistence type="predicted"/>